<dbReference type="EMBL" id="REGN01006449">
    <property type="protein sequence ID" value="RNA09526.1"/>
    <property type="molecule type" value="Genomic_DNA"/>
</dbReference>
<keyword evidence="1" id="KW-0812">Transmembrane</keyword>
<evidence type="ECO:0000313" key="2">
    <source>
        <dbReference type="EMBL" id="RNA09526.1"/>
    </source>
</evidence>
<name>A0A3M7QDM2_BRAPC</name>
<reference evidence="2 3" key="1">
    <citation type="journal article" date="2018" name="Sci. Rep.">
        <title>Genomic signatures of local adaptation to the degree of environmental predictability in rotifers.</title>
        <authorList>
            <person name="Franch-Gras L."/>
            <person name="Hahn C."/>
            <person name="Garcia-Roger E.M."/>
            <person name="Carmona M.J."/>
            <person name="Serra M."/>
            <person name="Gomez A."/>
        </authorList>
    </citation>
    <scope>NUCLEOTIDE SEQUENCE [LARGE SCALE GENOMIC DNA]</scope>
    <source>
        <strain evidence="2">HYR1</strain>
    </source>
</reference>
<dbReference type="Proteomes" id="UP000276133">
    <property type="component" value="Unassembled WGS sequence"/>
</dbReference>
<sequence length="88" mass="10269">MVVYVLGHFPSFIVNLIPIFVLFTLKVYLLACLRLNLIHITEKWTKRIRHKTSVGNFELRDDGTTIHETQDILFDFLSIQINGLQNII</sequence>
<accession>A0A3M7QDM2</accession>
<keyword evidence="1" id="KW-1133">Transmembrane helix</keyword>
<keyword evidence="1" id="KW-0472">Membrane</keyword>
<evidence type="ECO:0000313" key="3">
    <source>
        <dbReference type="Proteomes" id="UP000276133"/>
    </source>
</evidence>
<gene>
    <name evidence="2" type="ORF">BpHYR1_005799</name>
</gene>
<feature type="transmembrane region" description="Helical" evidence="1">
    <location>
        <begin position="12"/>
        <end position="37"/>
    </location>
</feature>
<keyword evidence="3" id="KW-1185">Reference proteome</keyword>
<proteinExistence type="predicted"/>
<comment type="caution">
    <text evidence="2">The sequence shown here is derived from an EMBL/GenBank/DDBJ whole genome shotgun (WGS) entry which is preliminary data.</text>
</comment>
<evidence type="ECO:0000256" key="1">
    <source>
        <dbReference type="SAM" id="Phobius"/>
    </source>
</evidence>
<organism evidence="2 3">
    <name type="scientific">Brachionus plicatilis</name>
    <name type="common">Marine rotifer</name>
    <name type="synonym">Brachionus muelleri</name>
    <dbReference type="NCBI Taxonomy" id="10195"/>
    <lineage>
        <taxon>Eukaryota</taxon>
        <taxon>Metazoa</taxon>
        <taxon>Spiralia</taxon>
        <taxon>Gnathifera</taxon>
        <taxon>Rotifera</taxon>
        <taxon>Eurotatoria</taxon>
        <taxon>Monogononta</taxon>
        <taxon>Pseudotrocha</taxon>
        <taxon>Ploima</taxon>
        <taxon>Brachionidae</taxon>
        <taxon>Brachionus</taxon>
    </lineage>
</organism>
<protein>
    <submittedName>
        <fullName evidence="2">Uncharacterized protein</fullName>
    </submittedName>
</protein>
<dbReference type="AlphaFoldDB" id="A0A3M7QDM2"/>